<dbReference type="EMBL" id="BKCJ011884264">
    <property type="protein sequence ID" value="GFD60901.1"/>
    <property type="molecule type" value="Genomic_DNA"/>
</dbReference>
<reference evidence="2" key="1">
    <citation type="journal article" date="2019" name="Sci. Rep.">
        <title>Draft genome of Tanacetum cinerariifolium, the natural source of mosquito coil.</title>
        <authorList>
            <person name="Yamashiro T."/>
            <person name="Shiraishi A."/>
            <person name="Satake H."/>
            <person name="Nakayama K."/>
        </authorList>
    </citation>
    <scope>NUCLEOTIDE SEQUENCE</scope>
</reference>
<accession>A0A699XVA6</accession>
<comment type="caution">
    <text evidence="2">The sequence shown here is derived from an EMBL/GenBank/DDBJ whole genome shotgun (WGS) entry which is preliminary data.</text>
</comment>
<sequence>IANMKPRCLRARGESSVDSAVPAPETGYSPPAPNPAMPRETVSIQKRPLSLVPCDTAVMMIPMERKRVVKTAPDLRPSR</sequence>
<feature type="non-terminal residue" evidence="2">
    <location>
        <position position="1"/>
    </location>
</feature>
<proteinExistence type="predicted"/>
<feature type="region of interest" description="Disordered" evidence="1">
    <location>
        <begin position="1"/>
        <end position="39"/>
    </location>
</feature>
<protein>
    <submittedName>
        <fullName evidence="2">Uncharacterized protein</fullName>
    </submittedName>
</protein>
<feature type="non-terminal residue" evidence="2">
    <location>
        <position position="79"/>
    </location>
</feature>
<name>A0A699XVA6_TANCI</name>
<dbReference type="AlphaFoldDB" id="A0A699XVA6"/>
<evidence type="ECO:0000256" key="1">
    <source>
        <dbReference type="SAM" id="MobiDB-lite"/>
    </source>
</evidence>
<gene>
    <name evidence="2" type="ORF">Tci_932870</name>
</gene>
<evidence type="ECO:0000313" key="2">
    <source>
        <dbReference type="EMBL" id="GFD60901.1"/>
    </source>
</evidence>
<organism evidence="2">
    <name type="scientific">Tanacetum cinerariifolium</name>
    <name type="common">Dalmatian daisy</name>
    <name type="synonym">Chrysanthemum cinerariifolium</name>
    <dbReference type="NCBI Taxonomy" id="118510"/>
    <lineage>
        <taxon>Eukaryota</taxon>
        <taxon>Viridiplantae</taxon>
        <taxon>Streptophyta</taxon>
        <taxon>Embryophyta</taxon>
        <taxon>Tracheophyta</taxon>
        <taxon>Spermatophyta</taxon>
        <taxon>Magnoliopsida</taxon>
        <taxon>eudicotyledons</taxon>
        <taxon>Gunneridae</taxon>
        <taxon>Pentapetalae</taxon>
        <taxon>asterids</taxon>
        <taxon>campanulids</taxon>
        <taxon>Asterales</taxon>
        <taxon>Asteraceae</taxon>
        <taxon>Asteroideae</taxon>
        <taxon>Anthemideae</taxon>
        <taxon>Anthemidinae</taxon>
        <taxon>Tanacetum</taxon>
    </lineage>
</organism>